<gene>
    <name evidence="1" type="primary">Contig17441.g18558</name>
    <name evidence="1" type="ORF">STYLEM_10545</name>
</gene>
<reference evidence="1 2" key="1">
    <citation type="submission" date="2014-06" db="EMBL/GenBank/DDBJ databases">
        <authorList>
            <person name="Swart Estienne"/>
        </authorList>
    </citation>
    <scope>NUCLEOTIDE SEQUENCE [LARGE SCALE GENOMIC DNA]</scope>
    <source>
        <strain evidence="1 2">130c</strain>
    </source>
</reference>
<organism evidence="1 2">
    <name type="scientific">Stylonychia lemnae</name>
    <name type="common">Ciliate</name>
    <dbReference type="NCBI Taxonomy" id="5949"/>
    <lineage>
        <taxon>Eukaryota</taxon>
        <taxon>Sar</taxon>
        <taxon>Alveolata</taxon>
        <taxon>Ciliophora</taxon>
        <taxon>Intramacronucleata</taxon>
        <taxon>Spirotrichea</taxon>
        <taxon>Stichotrichia</taxon>
        <taxon>Sporadotrichida</taxon>
        <taxon>Oxytrichidae</taxon>
        <taxon>Stylonychinae</taxon>
        <taxon>Stylonychia</taxon>
    </lineage>
</organism>
<dbReference type="EMBL" id="CCKQ01010036">
    <property type="protein sequence ID" value="CDW81526.1"/>
    <property type="molecule type" value="Genomic_DNA"/>
</dbReference>
<accession>A0A078AHY2</accession>
<dbReference type="InParanoid" id="A0A078AHY2"/>
<evidence type="ECO:0000313" key="2">
    <source>
        <dbReference type="Proteomes" id="UP000039865"/>
    </source>
</evidence>
<keyword evidence="2" id="KW-1185">Reference proteome</keyword>
<proteinExistence type="predicted"/>
<dbReference type="Proteomes" id="UP000039865">
    <property type="component" value="Unassembled WGS sequence"/>
</dbReference>
<sequence>MQPRLSQYIYRQQRFVNQWEYWVALSSANQVFFNQSQPNNGLNNDWRHYSDIISDWRLEYRTEVAMKVNGVPAIYKNGIQYADHDRNLAGAETSCSYIRKYGFIIHYS</sequence>
<name>A0A078AHY2_STYLE</name>
<dbReference type="AlphaFoldDB" id="A0A078AHY2"/>
<protein>
    <submittedName>
        <fullName evidence="1">Uncharacterized protein</fullName>
    </submittedName>
</protein>
<evidence type="ECO:0000313" key="1">
    <source>
        <dbReference type="EMBL" id="CDW81526.1"/>
    </source>
</evidence>